<dbReference type="SUPFAM" id="SSF53098">
    <property type="entry name" value="Ribonuclease H-like"/>
    <property type="match status" value="1"/>
</dbReference>
<evidence type="ECO:0000313" key="2">
    <source>
        <dbReference type="Proteomes" id="UP001501510"/>
    </source>
</evidence>
<accession>A0ABN1J9N2</accession>
<dbReference type="PANTHER" id="PTHR46889">
    <property type="entry name" value="TRANSPOSASE INSF FOR INSERTION SEQUENCE IS3B-RELATED"/>
    <property type="match status" value="1"/>
</dbReference>
<reference evidence="1 2" key="1">
    <citation type="journal article" date="2019" name="Int. J. Syst. Evol. Microbiol.">
        <title>The Global Catalogue of Microorganisms (GCM) 10K type strain sequencing project: providing services to taxonomists for standard genome sequencing and annotation.</title>
        <authorList>
            <consortium name="The Broad Institute Genomics Platform"/>
            <consortium name="The Broad Institute Genome Sequencing Center for Infectious Disease"/>
            <person name="Wu L."/>
            <person name="Ma J."/>
        </authorList>
    </citation>
    <scope>NUCLEOTIDE SEQUENCE [LARGE SCALE GENOMIC DNA]</scope>
    <source>
        <strain evidence="1 2">JCM 1407</strain>
    </source>
</reference>
<dbReference type="InterPro" id="IPR012337">
    <property type="entry name" value="RNaseH-like_sf"/>
</dbReference>
<name>A0ABN1J9N2_9CLOT</name>
<dbReference type="EMBL" id="BAAACG010000001">
    <property type="protein sequence ID" value="GAA0732609.1"/>
    <property type="molecule type" value="Genomic_DNA"/>
</dbReference>
<sequence>MKKLNIKSVIRRKKFKYINPLNLLDQGKIEQNLINRDFKAATVNEKWVTDITYLYYGPTRKMMYLSALMDLYNNEIISYKLDMVFVEETLYEAFKRNKKV</sequence>
<dbReference type="Proteomes" id="UP001501510">
    <property type="component" value="Unassembled WGS sequence"/>
</dbReference>
<evidence type="ECO:0000313" key="1">
    <source>
        <dbReference type="EMBL" id="GAA0732609.1"/>
    </source>
</evidence>
<evidence type="ECO:0008006" key="3">
    <source>
        <dbReference type="Google" id="ProtNLM"/>
    </source>
</evidence>
<organism evidence="1 2">
    <name type="scientific">Clostridium oceanicum</name>
    <dbReference type="NCBI Taxonomy" id="1543"/>
    <lineage>
        <taxon>Bacteria</taxon>
        <taxon>Bacillati</taxon>
        <taxon>Bacillota</taxon>
        <taxon>Clostridia</taxon>
        <taxon>Eubacteriales</taxon>
        <taxon>Clostridiaceae</taxon>
        <taxon>Clostridium</taxon>
    </lineage>
</organism>
<dbReference type="PANTHER" id="PTHR46889:SF4">
    <property type="entry name" value="TRANSPOSASE INSO FOR INSERTION SEQUENCE ELEMENT IS911B-RELATED"/>
    <property type="match status" value="1"/>
</dbReference>
<proteinExistence type="predicted"/>
<dbReference type="InterPro" id="IPR050900">
    <property type="entry name" value="Transposase_IS3/IS150/IS904"/>
</dbReference>
<protein>
    <recommendedName>
        <fullName evidence="3">Integrase catalytic domain-containing protein</fullName>
    </recommendedName>
</protein>
<keyword evidence="2" id="KW-1185">Reference proteome</keyword>
<comment type="caution">
    <text evidence="1">The sequence shown here is derived from an EMBL/GenBank/DDBJ whole genome shotgun (WGS) entry which is preliminary data.</text>
</comment>
<gene>
    <name evidence="1" type="ORF">GCM10008906_02440</name>
</gene>